<protein>
    <submittedName>
        <fullName evidence="1">Uncharacterized protein</fullName>
    </submittedName>
</protein>
<sequence length="176" mass="18340">MATSTGSRPRIRVGRRTRKWLLFTHIVASVGWLGIEACLLTLGILGVSSDNPGVVTSSYVIAGELGGVFYLPASVLTALSGIALSLCTPWGLLRHYWVIAKIVMTIPLLVAGNLVVVPEFVEAGKAVAGGATPGDVQRLLITAMLAGLVLLAVSTLLSVFTPGGRTKLHPARSAAK</sequence>
<evidence type="ECO:0000313" key="2">
    <source>
        <dbReference type="Proteomes" id="UP000199494"/>
    </source>
</evidence>
<reference evidence="1 2" key="1">
    <citation type="submission" date="2016-10" db="EMBL/GenBank/DDBJ databases">
        <authorList>
            <person name="de Groot N.N."/>
        </authorList>
    </citation>
    <scope>NUCLEOTIDE SEQUENCE [LARGE SCALE GENOMIC DNA]</scope>
    <source>
        <strain evidence="1 2">CGMCC 4.5506</strain>
    </source>
</reference>
<dbReference type="EMBL" id="FMZE01000011">
    <property type="protein sequence ID" value="SDD72495.1"/>
    <property type="molecule type" value="Genomic_DNA"/>
</dbReference>
<dbReference type="RefSeq" id="WP_091809395.1">
    <property type="nucleotide sequence ID" value="NZ_CP016353.1"/>
</dbReference>
<evidence type="ECO:0000313" key="1">
    <source>
        <dbReference type="EMBL" id="SDD72495.1"/>
    </source>
</evidence>
<organism evidence="1 2">
    <name type="scientific">Prauserella marina</name>
    <dbReference type="NCBI Taxonomy" id="530584"/>
    <lineage>
        <taxon>Bacteria</taxon>
        <taxon>Bacillati</taxon>
        <taxon>Actinomycetota</taxon>
        <taxon>Actinomycetes</taxon>
        <taxon>Pseudonocardiales</taxon>
        <taxon>Pseudonocardiaceae</taxon>
        <taxon>Prauserella</taxon>
    </lineage>
</organism>
<dbReference type="KEGG" id="pmad:BAY61_25925"/>
<keyword evidence="2" id="KW-1185">Reference proteome</keyword>
<dbReference type="AlphaFoldDB" id="A0A222VVE7"/>
<gene>
    <name evidence="1" type="ORF">SAMN05421630_111249</name>
</gene>
<dbReference type="OrthoDB" id="8082651at2"/>
<proteinExistence type="predicted"/>
<dbReference type="Proteomes" id="UP000199494">
    <property type="component" value="Unassembled WGS sequence"/>
</dbReference>
<accession>A0A222VVE7</accession>
<name>A0A222VVE7_9PSEU</name>
<dbReference type="STRING" id="530584.SAMN05421630_111249"/>